<keyword evidence="9 17" id="KW-0418">Kinase</keyword>
<reference evidence="17" key="1">
    <citation type="journal article" date="2014" name="Int. J. Syst. Evol. Microbiol.">
        <title>Complete genome sequence of Corynebacterium casei LMG S-19264T (=DSM 44701T), isolated from a smear-ripened cheese.</title>
        <authorList>
            <consortium name="US DOE Joint Genome Institute (JGI-PGF)"/>
            <person name="Walter F."/>
            <person name="Albersmeier A."/>
            <person name="Kalinowski J."/>
            <person name="Ruckert C."/>
        </authorList>
    </citation>
    <scope>NUCLEOTIDE SEQUENCE</scope>
    <source>
        <strain evidence="17">JCM 18487</strain>
    </source>
</reference>
<dbReference type="SMART" id="SM00304">
    <property type="entry name" value="HAMP"/>
    <property type="match status" value="1"/>
</dbReference>
<comment type="catalytic activity">
    <reaction evidence="1">
        <text>ATP + protein L-histidine = ADP + protein N-phospho-L-histidine.</text>
        <dbReference type="EC" id="2.7.13.3"/>
    </reaction>
</comment>
<dbReference type="InterPro" id="IPR003660">
    <property type="entry name" value="HAMP_dom"/>
</dbReference>
<keyword evidence="8" id="KW-0547">Nucleotide-binding</keyword>
<keyword evidence="4" id="KW-1003">Cell membrane</keyword>
<reference evidence="17" key="2">
    <citation type="submission" date="2020-09" db="EMBL/GenBank/DDBJ databases">
        <authorList>
            <person name="Sun Q."/>
            <person name="Ohkuma M."/>
        </authorList>
    </citation>
    <scope>NUCLEOTIDE SEQUENCE</scope>
    <source>
        <strain evidence="17">JCM 18487</strain>
    </source>
</reference>
<dbReference type="CDD" id="cd00075">
    <property type="entry name" value="HATPase"/>
    <property type="match status" value="1"/>
</dbReference>
<evidence type="ECO:0000256" key="3">
    <source>
        <dbReference type="ARBA" id="ARBA00012438"/>
    </source>
</evidence>
<dbReference type="AlphaFoldDB" id="A0A917K2S9"/>
<keyword evidence="13 14" id="KW-0472">Membrane</keyword>
<comment type="caution">
    <text evidence="17">The sequence shown here is derived from an EMBL/GenBank/DDBJ whole genome shotgun (WGS) entry which is preliminary data.</text>
</comment>
<keyword evidence="11 14" id="KW-1133">Transmembrane helix</keyword>
<feature type="domain" description="Histidine kinase" evidence="15">
    <location>
        <begin position="238"/>
        <end position="453"/>
    </location>
</feature>
<dbReference type="InterPro" id="IPR036097">
    <property type="entry name" value="HisK_dim/P_sf"/>
</dbReference>
<evidence type="ECO:0000256" key="2">
    <source>
        <dbReference type="ARBA" id="ARBA00004651"/>
    </source>
</evidence>
<name>A0A917K2S9_9BACL</name>
<keyword evidence="6" id="KW-0808">Transferase</keyword>
<evidence type="ECO:0000256" key="13">
    <source>
        <dbReference type="ARBA" id="ARBA00023136"/>
    </source>
</evidence>
<dbReference type="PANTHER" id="PTHR45528">
    <property type="entry name" value="SENSOR HISTIDINE KINASE CPXA"/>
    <property type="match status" value="1"/>
</dbReference>
<dbReference type="PANTHER" id="PTHR45528:SF1">
    <property type="entry name" value="SENSOR HISTIDINE KINASE CPXA"/>
    <property type="match status" value="1"/>
</dbReference>
<dbReference type="SMART" id="SM00387">
    <property type="entry name" value="HATPase_c"/>
    <property type="match status" value="1"/>
</dbReference>
<dbReference type="FunFam" id="1.10.287.130:FF:000001">
    <property type="entry name" value="Two-component sensor histidine kinase"/>
    <property type="match status" value="1"/>
</dbReference>
<accession>A0A917K2S9</accession>
<dbReference type="SUPFAM" id="SSF55874">
    <property type="entry name" value="ATPase domain of HSP90 chaperone/DNA topoisomerase II/histidine kinase"/>
    <property type="match status" value="1"/>
</dbReference>
<dbReference type="InterPro" id="IPR050398">
    <property type="entry name" value="HssS/ArlS-like"/>
</dbReference>
<dbReference type="CDD" id="cd06225">
    <property type="entry name" value="HAMP"/>
    <property type="match status" value="1"/>
</dbReference>
<feature type="transmembrane region" description="Helical" evidence="14">
    <location>
        <begin position="6"/>
        <end position="25"/>
    </location>
</feature>
<evidence type="ECO:0000256" key="6">
    <source>
        <dbReference type="ARBA" id="ARBA00022679"/>
    </source>
</evidence>
<dbReference type="InterPro" id="IPR003594">
    <property type="entry name" value="HATPase_dom"/>
</dbReference>
<evidence type="ECO:0000256" key="1">
    <source>
        <dbReference type="ARBA" id="ARBA00000085"/>
    </source>
</evidence>
<evidence type="ECO:0000256" key="7">
    <source>
        <dbReference type="ARBA" id="ARBA00022692"/>
    </source>
</evidence>
<dbReference type="InterPro" id="IPR003661">
    <property type="entry name" value="HisK_dim/P_dom"/>
</dbReference>
<keyword evidence="12" id="KW-0902">Two-component regulatory system</keyword>
<dbReference type="Gene3D" id="3.30.565.10">
    <property type="entry name" value="Histidine kinase-like ATPase, C-terminal domain"/>
    <property type="match status" value="1"/>
</dbReference>
<evidence type="ECO:0000259" key="16">
    <source>
        <dbReference type="PROSITE" id="PS50885"/>
    </source>
</evidence>
<dbReference type="PROSITE" id="PS50885">
    <property type="entry name" value="HAMP"/>
    <property type="match status" value="1"/>
</dbReference>
<keyword evidence="10" id="KW-0067">ATP-binding</keyword>
<evidence type="ECO:0000256" key="11">
    <source>
        <dbReference type="ARBA" id="ARBA00022989"/>
    </source>
</evidence>
<dbReference type="CDD" id="cd00082">
    <property type="entry name" value="HisKA"/>
    <property type="match status" value="1"/>
</dbReference>
<evidence type="ECO:0000313" key="17">
    <source>
        <dbReference type="EMBL" id="GGI97868.1"/>
    </source>
</evidence>
<keyword evidence="5" id="KW-0597">Phosphoprotein</keyword>
<evidence type="ECO:0000256" key="10">
    <source>
        <dbReference type="ARBA" id="ARBA00022840"/>
    </source>
</evidence>
<dbReference type="InterPro" id="IPR005467">
    <property type="entry name" value="His_kinase_dom"/>
</dbReference>
<protein>
    <recommendedName>
        <fullName evidence="3">histidine kinase</fullName>
        <ecNumber evidence="3">2.7.13.3</ecNumber>
    </recommendedName>
</protein>
<evidence type="ECO:0000256" key="4">
    <source>
        <dbReference type="ARBA" id="ARBA00022475"/>
    </source>
</evidence>
<keyword evidence="18" id="KW-1185">Reference proteome</keyword>
<comment type="subcellular location">
    <subcellularLocation>
        <location evidence="2">Cell membrane</location>
        <topology evidence="2">Multi-pass membrane protein</topology>
    </subcellularLocation>
</comment>
<dbReference type="Pfam" id="PF00672">
    <property type="entry name" value="HAMP"/>
    <property type="match status" value="1"/>
</dbReference>
<dbReference type="PROSITE" id="PS50109">
    <property type="entry name" value="HIS_KIN"/>
    <property type="match status" value="1"/>
</dbReference>
<dbReference type="Gene3D" id="6.10.340.10">
    <property type="match status" value="1"/>
</dbReference>
<dbReference type="Proteomes" id="UP000637695">
    <property type="component" value="Unassembled WGS sequence"/>
</dbReference>
<evidence type="ECO:0000256" key="8">
    <source>
        <dbReference type="ARBA" id="ARBA00022741"/>
    </source>
</evidence>
<dbReference type="GO" id="GO:0000155">
    <property type="term" value="F:phosphorelay sensor kinase activity"/>
    <property type="evidence" value="ECO:0007669"/>
    <property type="project" value="InterPro"/>
</dbReference>
<dbReference type="InterPro" id="IPR036890">
    <property type="entry name" value="HATPase_C_sf"/>
</dbReference>
<dbReference type="Gene3D" id="1.10.287.130">
    <property type="match status" value="1"/>
</dbReference>
<dbReference type="Pfam" id="PF02518">
    <property type="entry name" value="HATPase_c"/>
    <property type="match status" value="1"/>
</dbReference>
<dbReference type="SUPFAM" id="SSF47384">
    <property type="entry name" value="Homodimeric domain of signal transducing histidine kinase"/>
    <property type="match status" value="1"/>
</dbReference>
<evidence type="ECO:0000259" key="15">
    <source>
        <dbReference type="PROSITE" id="PS50109"/>
    </source>
</evidence>
<proteinExistence type="predicted"/>
<dbReference type="RefSeq" id="WP_188880891.1">
    <property type="nucleotide sequence ID" value="NZ_BMOY01000004.1"/>
</dbReference>
<dbReference type="EMBL" id="BMOY01000004">
    <property type="protein sequence ID" value="GGI97868.1"/>
    <property type="molecule type" value="Genomic_DNA"/>
</dbReference>
<keyword evidence="7 14" id="KW-0812">Transmembrane</keyword>
<evidence type="ECO:0000256" key="5">
    <source>
        <dbReference type="ARBA" id="ARBA00022553"/>
    </source>
</evidence>
<dbReference type="GO" id="GO:0005524">
    <property type="term" value="F:ATP binding"/>
    <property type="evidence" value="ECO:0007669"/>
    <property type="project" value="UniProtKB-KW"/>
</dbReference>
<dbReference type="GO" id="GO:0005886">
    <property type="term" value="C:plasma membrane"/>
    <property type="evidence" value="ECO:0007669"/>
    <property type="project" value="UniProtKB-SubCell"/>
</dbReference>
<evidence type="ECO:0000256" key="9">
    <source>
        <dbReference type="ARBA" id="ARBA00022777"/>
    </source>
</evidence>
<feature type="domain" description="HAMP" evidence="16">
    <location>
        <begin position="178"/>
        <end position="230"/>
    </location>
</feature>
<dbReference type="PRINTS" id="PR00344">
    <property type="entry name" value="BCTRLSENSOR"/>
</dbReference>
<evidence type="ECO:0000256" key="12">
    <source>
        <dbReference type="ARBA" id="ARBA00023012"/>
    </source>
</evidence>
<dbReference type="Pfam" id="PF00512">
    <property type="entry name" value="HisKA"/>
    <property type="match status" value="1"/>
</dbReference>
<sequence length="462" mass="51315">MSLRTKLFSAMVSLIVFMTVVFFALSHGYMAHLFKNYALAAREGDAEQWATLLSYYYVNNHNSWHNVDRYVAQVLDQRLSSGAVAGLEHLEILSPDRKQVIFATPSPQLDRRTFLAEGIVVPIQANGRTVGILALTDRDLQRLYHLEQRILDSMADATLAGAVATVLVALLVAFWLTRRITHPLQQLIHAIRRISEGDLGIKLAAETRDELGQVTMAFNHMAAQLAKMEQMRRHLVADVAHELRTPLTIIQGQLELIQQGVRQPEPAALLPIQDEVMRLTRLVDDLHQLSLAEAGVLPLEKRTTELVALVGRVVENFQIEAEERTIRLFMEAAVPAVYVWVDAHRMTQVFVNLVGNALRYTPAGGEVKVRVEETPQDVRVTVSDTGPGIAAEHLPHIFDRFYRVEEARSRESGGMGLGLAIAKEFVEAHRGRIEVVSRPGQGTSFIVVLPRMDTPAAGGAGS</sequence>
<dbReference type="EC" id="2.7.13.3" evidence="3"/>
<dbReference type="SMART" id="SM00388">
    <property type="entry name" value="HisKA"/>
    <property type="match status" value="1"/>
</dbReference>
<dbReference type="SUPFAM" id="SSF158472">
    <property type="entry name" value="HAMP domain-like"/>
    <property type="match status" value="1"/>
</dbReference>
<organism evidence="17 18">
    <name type="scientific">Alicyclobacillus cellulosilyticus</name>
    <dbReference type="NCBI Taxonomy" id="1003997"/>
    <lineage>
        <taxon>Bacteria</taxon>
        <taxon>Bacillati</taxon>
        <taxon>Bacillota</taxon>
        <taxon>Bacilli</taxon>
        <taxon>Bacillales</taxon>
        <taxon>Alicyclobacillaceae</taxon>
        <taxon>Alicyclobacillus</taxon>
    </lineage>
</organism>
<gene>
    <name evidence="17" type="ORF">GCM10010885_04400</name>
</gene>
<feature type="transmembrane region" description="Helical" evidence="14">
    <location>
        <begin position="157"/>
        <end position="176"/>
    </location>
</feature>
<evidence type="ECO:0000256" key="14">
    <source>
        <dbReference type="SAM" id="Phobius"/>
    </source>
</evidence>
<dbReference type="FunFam" id="3.30.565.10:FF:000006">
    <property type="entry name" value="Sensor histidine kinase WalK"/>
    <property type="match status" value="1"/>
</dbReference>
<dbReference type="InterPro" id="IPR004358">
    <property type="entry name" value="Sig_transdc_His_kin-like_C"/>
</dbReference>
<evidence type="ECO:0000313" key="18">
    <source>
        <dbReference type="Proteomes" id="UP000637695"/>
    </source>
</evidence>